<evidence type="ECO:0000256" key="5">
    <source>
        <dbReference type="ARBA" id="ARBA00023110"/>
    </source>
</evidence>
<dbReference type="GO" id="GO:0042026">
    <property type="term" value="P:protein refolding"/>
    <property type="evidence" value="ECO:0007669"/>
    <property type="project" value="UniProtKB-ARBA"/>
</dbReference>
<evidence type="ECO:0000256" key="10">
    <source>
        <dbReference type="RuleBase" id="RU003915"/>
    </source>
</evidence>
<dbReference type="PANTHER" id="PTHR47861:SF3">
    <property type="entry name" value="FKBP-TYPE PEPTIDYL-PROLYL CIS-TRANS ISOMERASE SLYD"/>
    <property type="match status" value="1"/>
</dbReference>
<proteinExistence type="inferred from homology"/>
<evidence type="ECO:0000256" key="4">
    <source>
        <dbReference type="ARBA" id="ARBA00022490"/>
    </source>
</evidence>
<dbReference type="SUPFAM" id="SSF54534">
    <property type="entry name" value="FKBP-like"/>
    <property type="match status" value="1"/>
</dbReference>
<evidence type="ECO:0000256" key="8">
    <source>
        <dbReference type="ARBA" id="ARBA00037071"/>
    </source>
</evidence>
<comment type="similarity">
    <text evidence="3 10">Belongs to the FKBP-type PPIase family.</text>
</comment>
<dbReference type="EMBL" id="CCEJ010000008">
    <property type="protein sequence ID" value="CDR34575.1"/>
    <property type="molecule type" value="Genomic_DNA"/>
</dbReference>
<keyword evidence="13" id="KW-1185">Reference proteome</keyword>
<evidence type="ECO:0000313" key="12">
    <source>
        <dbReference type="EMBL" id="CDR34575.1"/>
    </source>
</evidence>
<name>A0A090D2D6_9BACT</name>
<keyword evidence="5 9" id="KW-0697">Rotamase</keyword>
<dbReference type="InterPro" id="IPR001179">
    <property type="entry name" value="PPIase_FKBP_dom"/>
</dbReference>
<reference evidence="12" key="2">
    <citation type="submission" date="2014-09" db="EMBL/GenBank/DDBJ databases">
        <title>Criblamydia sequanensis harbors a mega-plasmid encoding arsenite resistance.</title>
        <authorList>
            <person name="Bertelli C."/>
            <person name="Goesmann A."/>
            <person name="Greub G."/>
        </authorList>
    </citation>
    <scope>NUCLEOTIDE SEQUENCE [LARGE SCALE GENOMIC DNA]</scope>
    <source>
        <strain evidence="12">CRIB-18</strain>
    </source>
</reference>
<evidence type="ECO:0000256" key="3">
    <source>
        <dbReference type="ARBA" id="ARBA00006577"/>
    </source>
</evidence>
<feature type="domain" description="PPIase FKBP-type" evidence="11">
    <location>
        <begin position="11"/>
        <end position="74"/>
    </location>
</feature>
<evidence type="ECO:0000256" key="2">
    <source>
        <dbReference type="ARBA" id="ARBA00004496"/>
    </source>
</evidence>
<comment type="caution">
    <text evidence="12">The sequence shown here is derived from an EMBL/GenBank/DDBJ whole genome shotgun (WGS) entry which is preliminary data.</text>
</comment>
<keyword evidence="4" id="KW-0963">Cytoplasm</keyword>
<evidence type="ECO:0000259" key="11">
    <source>
        <dbReference type="PROSITE" id="PS50059"/>
    </source>
</evidence>
<reference evidence="12" key="1">
    <citation type="submission" date="2013-12" db="EMBL/GenBank/DDBJ databases">
        <authorList>
            <person name="Linke B."/>
        </authorList>
    </citation>
    <scope>NUCLEOTIDE SEQUENCE [LARGE SCALE GENOMIC DNA]</scope>
    <source>
        <strain evidence="12">CRIB-18</strain>
    </source>
</reference>
<dbReference type="GO" id="GO:0005737">
    <property type="term" value="C:cytoplasm"/>
    <property type="evidence" value="ECO:0007669"/>
    <property type="project" value="UniProtKB-SubCell"/>
</dbReference>
<keyword evidence="7 9" id="KW-0413">Isomerase</keyword>
<evidence type="ECO:0000256" key="1">
    <source>
        <dbReference type="ARBA" id="ARBA00000971"/>
    </source>
</evidence>
<dbReference type="PROSITE" id="PS50059">
    <property type="entry name" value="FKBP_PPIASE"/>
    <property type="match status" value="1"/>
</dbReference>
<sequence length="147" mass="16422">MGFLMNEVKKGSLVKIHYAGRLEDGSSFDSTQGKKPLEFKVGGGQVFPAFEKELIGLKEGDKKSFTLKPEDAYGFSREELIVEVLRRNLPQDLSPHVGQQIEIKQKKTGKITQAEIIRLSENSVTINANHPLADKTLHFDVEIVSIQ</sequence>
<dbReference type="InterPro" id="IPR046357">
    <property type="entry name" value="PPIase_dom_sf"/>
</dbReference>
<dbReference type="Pfam" id="PF00254">
    <property type="entry name" value="FKBP_C"/>
    <property type="match status" value="1"/>
</dbReference>
<dbReference type="Proteomes" id="UP000031552">
    <property type="component" value="Unassembled WGS sequence"/>
</dbReference>
<evidence type="ECO:0000313" key="13">
    <source>
        <dbReference type="Proteomes" id="UP000031552"/>
    </source>
</evidence>
<keyword evidence="6" id="KW-0143">Chaperone</keyword>
<dbReference type="EC" id="5.2.1.8" evidence="10"/>
<dbReference type="PANTHER" id="PTHR47861">
    <property type="entry name" value="FKBP-TYPE PEPTIDYL-PROLYL CIS-TRANS ISOMERASE SLYD"/>
    <property type="match status" value="1"/>
</dbReference>
<comment type="function">
    <text evidence="8">Also involved in hydrogenase metallocenter assembly, probably by participating in the nickel insertion step. This function in hydrogenase biosynthesis requires chaperone activity and the presence of the metal-binding domain, but not PPIase activity.</text>
</comment>
<evidence type="ECO:0000256" key="7">
    <source>
        <dbReference type="ARBA" id="ARBA00023235"/>
    </source>
</evidence>
<evidence type="ECO:0000256" key="9">
    <source>
        <dbReference type="PROSITE-ProRule" id="PRU00277"/>
    </source>
</evidence>
<dbReference type="eggNOG" id="COG1047">
    <property type="taxonomic scope" value="Bacteria"/>
</dbReference>
<evidence type="ECO:0000256" key="6">
    <source>
        <dbReference type="ARBA" id="ARBA00023186"/>
    </source>
</evidence>
<comment type="subcellular location">
    <subcellularLocation>
        <location evidence="2">Cytoplasm</location>
    </subcellularLocation>
</comment>
<organism evidence="12 13">
    <name type="scientific">Candidatus Criblamydia sequanensis CRIB-18</name>
    <dbReference type="NCBI Taxonomy" id="1437425"/>
    <lineage>
        <taxon>Bacteria</taxon>
        <taxon>Pseudomonadati</taxon>
        <taxon>Chlamydiota</taxon>
        <taxon>Chlamydiia</taxon>
        <taxon>Parachlamydiales</taxon>
        <taxon>Candidatus Criblamydiaceae</taxon>
        <taxon>Candidatus Criblamydia</taxon>
    </lineage>
</organism>
<dbReference type="OrthoDB" id="280278at2"/>
<dbReference type="STRING" id="1437425.CSEC_1764"/>
<gene>
    <name evidence="12" type="primary">mip5</name>
    <name evidence="12" type="ORF">CSEC_1764</name>
</gene>
<accession>A0A090D2D6</accession>
<comment type="catalytic activity">
    <reaction evidence="1 9 10">
        <text>[protein]-peptidylproline (omega=180) = [protein]-peptidylproline (omega=0)</text>
        <dbReference type="Rhea" id="RHEA:16237"/>
        <dbReference type="Rhea" id="RHEA-COMP:10747"/>
        <dbReference type="Rhea" id="RHEA-COMP:10748"/>
        <dbReference type="ChEBI" id="CHEBI:83833"/>
        <dbReference type="ChEBI" id="CHEBI:83834"/>
        <dbReference type="EC" id="5.2.1.8"/>
    </reaction>
</comment>
<dbReference type="Gene3D" id="3.10.50.40">
    <property type="match status" value="1"/>
</dbReference>
<dbReference type="AlphaFoldDB" id="A0A090D2D6"/>
<dbReference type="GO" id="GO:0003755">
    <property type="term" value="F:peptidyl-prolyl cis-trans isomerase activity"/>
    <property type="evidence" value="ECO:0007669"/>
    <property type="project" value="UniProtKB-UniRule"/>
</dbReference>
<protein>
    <recommendedName>
        <fullName evidence="10">Peptidyl-prolyl cis-trans isomerase</fullName>
        <ecNumber evidence="10">5.2.1.8</ecNumber>
    </recommendedName>
</protein>